<feature type="transmembrane region" description="Helical" evidence="12">
    <location>
        <begin position="239"/>
        <end position="264"/>
    </location>
</feature>
<dbReference type="Gene3D" id="1.10.287.70">
    <property type="match status" value="1"/>
</dbReference>
<dbReference type="EMBL" id="HACA01003951">
    <property type="protein sequence ID" value="CDW21312.1"/>
    <property type="molecule type" value="Transcribed_RNA"/>
</dbReference>
<dbReference type="InterPro" id="IPR016449">
    <property type="entry name" value="K_chnl_inward-rec_Kir"/>
</dbReference>
<evidence type="ECO:0000256" key="4">
    <source>
        <dbReference type="ARBA" id="ARBA00022692"/>
    </source>
</evidence>
<sequence>MMEPSEMSLDDIHKKSPKLMHSLSSLDSSMLKKQESSTEKELSEGFITKFDSSGKVQSVPVTYENDSNMSPLDDGKINNISDFVSTDIITKPFHFVSGNVNPTRFNPLRKKSGILNVLAEQATRNRIVAKNGYYNTIFSSKGKKWRLLKDFFTSSLDLSWFWIFFLFASAFFSSWLFFAIIWYLTFLIHGDFNLEYLEIENITPCATDIVGFTSCFLFSIETQHTIGYGGRATTEQCPFAIIVLSFQSIIGVIIQACTAGIIFAKFTVPSQRQGTIIFSKNAVITIRNGALYLLWRIADLRRSTLIEASVRAFIIQKEVTEEGEVIPYHQQDLLCGSDIEGTNNRVFIIFPVTISHKIDASSPLYNYSPSELLSSRFEIICILEGTTEETGSSIQVRTSYLPNEILWGHRFEHSSIAYDKTVGSYRVNHSVINQSTVDQTPRFSAKLLDKKRQKKRLN</sequence>
<evidence type="ECO:0000256" key="6">
    <source>
        <dbReference type="ARBA" id="ARBA00022958"/>
    </source>
</evidence>
<dbReference type="AlphaFoldDB" id="A0A0K2T6V2"/>
<dbReference type="InterPro" id="IPR013518">
    <property type="entry name" value="K_chnl_inward-rec_Kir_cyto"/>
</dbReference>
<organism evidence="15">
    <name type="scientific">Lepeophtheirus salmonis</name>
    <name type="common">Salmon louse</name>
    <name type="synonym">Caligus salmonis</name>
    <dbReference type="NCBI Taxonomy" id="72036"/>
    <lineage>
        <taxon>Eukaryota</taxon>
        <taxon>Metazoa</taxon>
        <taxon>Ecdysozoa</taxon>
        <taxon>Arthropoda</taxon>
        <taxon>Crustacea</taxon>
        <taxon>Multicrustacea</taxon>
        <taxon>Hexanauplia</taxon>
        <taxon>Copepoda</taxon>
        <taxon>Siphonostomatoida</taxon>
        <taxon>Caligidae</taxon>
        <taxon>Lepeophtheirus</taxon>
    </lineage>
</organism>
<evidence type="ECO:0000256" key="7">
    <source>
        <dbReference type="ARBA" id="ARBA00022989"/>
    </source>
</evidence>
<keyword evidence="6 11" id="KW-0630">Potassium</keyword>
<name>A0A0K2T6V2_LEPSM</name>
<keyword evidence="3 11" id="KW-0633">Potassium transport</keyword>
<keyword evidence="4 11" id="KW-0812">Transmembrane</keyword>
<evidence type="ECO:0000256" key="8">
    <source>
        <dbReference type="ARBA" id="ARBA00023065"/>
    </source>
</evidence>
<keyword evidence="5 11" id="KW-0851">Voltage-gated channel</keyword>
<dbReference type="GO" id="GO:0005242">
    <property type="term" value="F:inward rectifier potassium channel activity"/>
    <property type="evidence" value="ECO:0007669"/>
    <property type="project" value="InterPro"/>
</dbReference>
<dbReference type="PANTHER" id="PTHR11767">
    <property type="entry name" value="INWARD RECTIFIER POTASSIUM CHANNEL"/>
    <property type="match status" value="1"/>
</dbReference>
<proteinExistence type="inferred from homology"/>
<dbReference type="Pfam" id="PF17655">
    <property type="entry name" value="IRK_C"/>
    <property type="match status" value="1"/>
</dbReference>
<dbReference type="PANTHER" id="PTHR11767:SF102">
    <property type="entry name" value="INWARDLY RECTIFYING POTASSIUM CHANNEL 1, ISOFORM F"/>
    <property type="match status" value="1"/>
</dbReference>
<dbReference type="SUPFAM" id="SSF81296">
    <property type="entry name" value="E set domains"/>
    <property type="match status" value="1"/>
</dbReference>
<dbReference type="InterPro" id="IPR040445">
    <property type="entry name" value="Kir_TM"/>
</dbReference>
<dbReference type="GO" id="GO:1990573">
    <property type="term" value="P:potassium ion import across plasma membrane"/>
    <property type="evidence" value="ECO:0007669"/>
    <property type="project" value="TreeGrafter"/>
</dbReference>
<keyword evidence="7 12" id="KW-1133">Transmembrane helix</keyword>
<dbReference type="SUPFAM" id="SSF81324">
    <property type="entry name" value="Voltage-gated potassium channels"/>
    <property type="match status" value="1"/>
</dbReference>
<evidence type="ECO:0000256" key="12">
    <source>
        <dbReference type="SAM" id="Phobius"/>
    </source>
</evidence>
<keyword evidence="10 11" id="KW-0407">Ion channel</keyword>
<comment type="subcellular location">
    <subcellularLocation>
        <location evidence="1 11">Membrane</location>
        <topology evidence="1 11">Multi-pass membrane protein</topology>
    </subcellularLocation>
</comment>
<keyword evidence="8 11" id="KW-0406">Ion transport</keyword>
<feature type="transmembrane region" description="Helical" evidence="12">
    <location>
        <begin position="160"/>
        <end position="184"/>
    </location>
</feature>
<dbReference type="GO" id="GO:0034702">
    <property type="term" value="C:monoatomic ion channel complex"/>
    <property type="evidence" value="ECO:0007669"/>
    <property type="project" value="UniProtKB-KW"/>
</dbReference>
<feature type="domain" description="Potassium channel inwardly rectifying transmembrane" evidence="13">
    <location>
        <begin position="128"/>
        <end position="268"/>
    </location>
</feature>
<dbReference type="InterPro" id="IPR014756">
    <property type="entry name" value="Ig_E-set"/>
</dbReference>
<evidence type="ECO:0000256" key="9">
    <source>
        <dbReference type="ARBA" id="ARBA00023136"/>
    </source>
</evidence>
<dbReference type="InterPro" id="IPR041647">
    <property type="entry name" value="IRK_C"/>
</dbReference>
<dbReference type="Pfam" id="PF01007">
    <property type="entry name" value="IRK"/>
    <property type="match status" value="1"/>
</dbReference>
<evidence type="ECO:0000313" key="15">
    <source>
        <dbReference type="EMBL" id="CDW21312.1"/>
    </source>
</evidence>
<evidence type="ECO:0000259" key="14">
    <source>
        <dbReference type="Pfam" id="PF17655"/>
    </source>
</evidence>
<evidence type="ECO:0000259" key="13">
    <source>
        <dbReference type="Pfam" id="PF01007"/>
    </source>
</evidence>
<feature type="domain" description="Inward rectifier potassium channel C-terminal" evidence="14">
    <location>
        <begin position="276"/>
        <end position="452"/>
    </location>
</feature>
<evidence type="ECO:0000256" key="10">
    <source>
        <dbReference type="ARBA" id="ARBA00023303"/>
    </source>
</evidence>
<evidence type="ECO:0000256" key="3">
    <source>
        <dbReference type="ARBA" id="ARBA00022538"/>
    </source>
</evidence>
<dbReference type="GO" id="GO:0034765">
    <property type="term" value="P:regulation of monoatomic ion transmembrane transport"/>
    <property type="evidence" value="ECO:0007669"/>
    <property type="project" value="TreeGrafter"/>
</dbReference>
<accession>A0A0K2T6V2</accession>
<reference evidence="15" key="1">
    <citation type="submission" date="2014-05" db="EMBL/GenBank/DDBJ databases">
        <authorList>
            <person name="Chronopoulou M."/>
        </authorList>
    </citation>
    <scope>NUCLEOTIDE SEQUENCE</scope>
    <source>
        <tissue evidence="15">Whole organism</tissue>
    </source>
</reference>
<dbReference type="OrthoDB" id="273257at2759"/>
<dbReference type="Gene3D" id="2.60.40.1400">
    <property type="entry name" value="G protein-activated inward rectifier potassium channel 1"/>
    <property type="match status" value="1"/>
</dbReference>
<keyword evidence="2 11" id="KW-0813">Transport</keyword>
<dbReference type="PRINTS" id="PR01320">
    <property type="entry name" value="KIRCHANNEL"/>
</dbReference>
<evidence type="ECO:0000256" key="2">
    <source>
        <dbReference type="ARBA" id="ARBA00022448"/>
    </source>
</evidence>
<dbReference type="GO" id="GO:0005886">
    <property type="term" value="C:plasma membrane"/>
    <property type="evidence" value="ECO:0007669"/>
    <property type="project" value="TreeGrafter"/>
</dbReference>
<comment type="similarity">
    <text evidence="11">Belongs to the inward rectifier-type potassium channel (TC 1.A.2.1) family.</text>
</comment>
<protein>
    <submittedName>
        <fullName evidence="15">Uncharacterized protein</fullName>
    </submittedName>
</protein>
<evidence type="ECO:0000256" key="1">
    <source>
        <dbReference type="ARBA" id="ARBA00004141"/>
    </source>
</evidence>
<evidence type="ECO:0000256" key="11">
    <source>
        <dbReference type="RuleBase" id="RU003822"/>
    </source>
</evidence>
<keyword evidence="9 12" id="KW-0472">Membrane</keyword>
<evidence type="ECO:0000256" key="5">
    <source>
        <dbReference type="ARBA" id="ARBA00022882"/>
    </source>
</evidence>